<gene>
    <name evidence="1" type="ORF">GCM10025872_15270</name>
</gene>
<sequence length="117" mass="12705">MVAQPGITCGMSDAQRHRDALHRAIALTTTYLLEEGVDGGAVETLKLANAETPETATDTLTAQTHLMSRLLKHIVNLDRVMRDESIEVDHGFEGPVTPQAMLQAIARQIIQSEAEDG</sequence>
<organism evidence="1 2">
    <name type="scientific">Barrientosiimonas endolithica</name>
    <dbReference type="NCBI Taxonomy" id="1535208"/>
    <lineage>
        <taxon>Bacteria</taxon>
        <taxon>Bacillati</taxon>
        <taxon>Actinomycetota</taxon>
        <taxon>Actinomycetes</taxon>
        <taxon>Micrococcales</taxon>
        <taxon>Dermacoccaceae</taxon>
        <taxon>Barrientosiimonas</taxon>
    </lineage>
</organism>
<reference evidence="2" key="1">
    <citation type="journal article" date="2019" name="Int. J. Syst. Evol. Microbiol.">
        <title>The Global Catalogue of Microorganisms (GCM) 10K type strain sequencing project: providing services to taxonomists for standard genome sequencing and annotation.</title>
        <authorList>
            <consortium name="The Broad Institute Genomics Platform"/>
            <consortium name="The Broad Institute Genome Sequencing Center for Infectious Disease"/>
            <person name="Wu L."/>
            <person name="Ma J."/>
        </authorList>
    </citation>
    <scope>NUCLEOTIDE SEQUENCE [LARGE SCALE GENOMIC DNA]</scope>
    <source>
        <strain evidence="2">NBRC 110608</strain>
    </source>
</reference>
<accession>A0ABN6YP31</accession>
<proteinExistence type="predicted"/>
<keyword evidence="2" id="KW-1185">Reference proteome</keyword>
<name>A0ABN6YP31_9MICO</name>
<evidence type="ECO:0000313" key="2">
    <source>
        <dbReference type="Proteomes" id="UP001321421"/>
    </source>
</evidence>
<dbReference type="Proteomes" id="UP001321421">
    <property type="component" value="Chromosome"/>
</dbReference>
<dbReference type="EMBL" id="AP027735">
    <property type="protein sequence ID" value="BDZ57870.1"/>
    <property type="molecule type" value="Genomic_DNA"/>
</dbReference>
<evidence type="ECO:0000313" key="1">
    <source>
        <dbReference type="EMBL" id="BDZ57870.1"/>
    </source>
</evidence>
<protein>
    <submittedName>
        <fullName evidence="1">Uncharacterized protein</fullName>
    </submittedName>
</protein>